<sequence>MAAITATRCPFPLCTCGKVVVAVTDDFGELVVKVVLPRAAAEAFSDEYAAALAGQQPTESQHLRTIRTEGTA</sequence>
<dbReference type="EMBL" id="BJZV01000007">
    <property type="protein sequence ID" value="GEP09874.1"/>
    <property type="molecule type" value="Genomic_DNA"/>
</dbReference>
<gene>
    <name evidence="1" type="ORF">MGN01_17190</name>
</gene>
<organism evidence="1 2">
    <name type="scientific">Methylobacterium gnaphalii</name>
    <dbReference type="NCBI Taxonomy" id="1010610"/>
    <lineage>
        <taxon>Bacteria</taxon>
        <taxon>Pseudomonadati</taxon>
        <taxon>Pseudomonadota</taxon>
        <taxon>Alphaproteobacteria</taxon>
        <taxon>Hyphomicrobiales</taxon>
        <taxon>Methylobacteriaceae</taxon>
        <taxon>Methylobacterium</taxon>
    </lineage>
</organism>
<proteinExistence type="predicted"/>
<evidence type="ECO:0000313" key="1">
    <source>
        <dbReference type="EMBL" id="GEP09874.1"/>
    </source>
</evidence>
<dbReference type="AlphaFoldDB" id="A0A512JIW0"/>
<comment type="caution">
    <text evidence="1">The sequence shown here is derived from an EMBL/GenBank/DDBJ whole genome shotgun (WGS) entry which is preliminary data.</text>
</comment>
<dbReference type="Proteomes" id="UP000321750">
    <property type="component" value="Unassembled WGS sequence"/>
</dbReference>
<protein>
    <submittedName>
        <fullName evidence="1">Uncharacterized protein</fullName>
    </submittedName>
</protein>
<accession>A0A512JIW0</accession>
<dbReference type="RefSeq" id="WP_147046166.1">
    <property type="nucleotide sequence ID" value="NZ_BJZV01000007.1"/>
</dbReference>
<reference evidence="1 2" key="1">
    <citation type="submission" date="2019-07" db="EMBL/GenBank/DDBJ databases">
        <title>Whole genome shotgun sequence of Methylobacterium gnaphalii NBRC 107716.</title>
        <authorList>
            <person name="Hosoyama A."/>
            <person name="Uohara A."/>
            <person name="Ohji S."/>
            <person name="Ichikawa N."/>
        </authorList>
    </citation>
    <scope>NUCLEOTIDE SEQUENCE [LARGE SCALE GENOMIC DNA]</scope>
    <source>
        <strain evidence="1 2">NBRC 107716</strain>
    </source>
</reference>
<evidence type="ECO:0000313" key="2">
    <source>
        <dbReference type="Proteomes" id="UP000321750"/>
    </source>
</evidence>
<name>A0A512JIW0_9HYPH</name>
<keyword evidence="2" id="KW-1185">Reference proteome</keyword>